<protein>
    <submittedName>
        <fullName evidence="1">Uncharacterized protein</fullName>
    </submittedName>
</protein>
<organism evidence="1 2">
    <name type="scientific">Pistacia integerrima</name>
    <dbReference type="NCBI Taxonomy" id="434235"/>
    <lineage>
        <taxon>Eukaryota</taxon>
        <taxon>Viridiplantae</taxon>
        <taxon>Streptophyta</taxon>
        <taxon>Embryophyta</taxon>
        <taxon>Tracheophyta</taxon>
        <taxon>Spermatophyta</taxon>
        <taxon>Magnoliopsida</taxon>
        <taxon>eudicotyledons</taxon>
        <taxon>Gunneridae</taxon>
        <taxon>Pentapetalae</taxon>
        <taxon>rosids</taxon>
        <taxon>malvids</taxon>
        <taxon>Sapindales</taxon>
        <taxon>Anacardiaceae</taxon>
        <taxon>Pistacia</taxon>
    </lineage>
</organism>
<sequence length="448" mass="48763">MDVKLSRGLSYQREGSSLLVGGQPSSGVLCRFNMVGKCNRNPCRFLHIQPPTPTINPETSSDLPENRPRKNPNFSSRKNVWTSSGSEDGTTRIQIRKIPNYNRPKNSLASSTGSVESGDKISTLKTPPKVCQHWLSGNCVKGDNCQFIHSWFCGNGISMLAKLDGHKKAISGIALPLGSDKLYSGSRDGIVRLWDCHTGQCAGVINLGDEVGCLICEGPWVFIGMPNAVKAWNIESSAEFSLNEPVGQVYCMVIANEMLFAGAQDGGILAWKGSPGTENPFHLAGSLRGHSHVVTCLTVGGKMLYSGSMDNTIRVWDVDTLQSVMTLDGHTDAPMSLLCWDQYLLSCSLDQTIKVWVAAEGGNLEVTYTHKEKHGVLVLSGMNDADGQPVLLCACNDNSTRLYELPSFTERGRIFSKREVREIQIGPDGLFFTGDGTGMLSVWKLLAK</sequence>
<evidence type="ECO:0000313" key="2">
    <source>
        <dbReference type="Proteomes" id="UP001163603"/>
    </source>
</evidence>
<dbReference type="Proteomes" id="UP001163603">
    <property type="component" value="Chromosome 1"/>
</dbReference>
<dbReference type="EMBL" id="CM047736">
    <property type="protein sequence ID" value="KAJ0051326.1"/>
    <property type="molecule type" value="Genomic_DNA"/>
</dbReference>
<keyword evidence="2" id="KW-1185">Reference proteome</keyword>
<evidence type="ECO:0000313" key="1">
    <source>
        <dbReference type="EMBL" id="KAJ0051326.1"/>
    </source>
</evidence>
<comment type="caution">
    <text evidence="1">The sequence shown here is derived from an EMBL/GenBank/DDBJ whole genome shotgun (WGS) entry which is preliminary data.</text>
</comment>
<proteinExistence type="predicted"/>
<gene>
    <name evidence="1" type="ORF">Pint_00327</name>
</gene>
<reference evidence="2" key="1">
    <citation type="journal article" date="2023" name="G3 (Bethesda)">
        <title>Genome assembly and association tests identify interacting loci associated with vigor, precocity, and sex in interspecific pistachio rootstocks.</title>
        <authorList>
            <person name="Palmer W."/>
            <person name="Jacygrad E."/>
            <person name="Sagayaradj S."/>
            <person name="Cavanaugh K."/>
            <person name="Han R."/>
            <person name="Bertier L."/>
            <person name="Beede B."/>
            <person name="Kafkas S."/>
            <person name="Golino D."/>
            <person name="Preece J."/>
            <person name="Michelmore R."/>
        </authorList>
    </citation>
    <scope>NUCLEOTIDE SEQUENCE [LARGE SCALE GENOMIC DNA]</scope>
</reference>
<accession>A0ACC0ZDR6</accession>
<name>A0ACC0ZDR6_9ROSI</name>